<evidence type="ECO:0000256" key="1">
    <source>
        <dbReference type="ARBA" id="ARBA00000085"/>
    </source>
</evidence>
<feature type="compositionally biased region" description="Basic and acidic residues" evidence="8">
    <location>
        <begin position="239"/>
        <end position="252"/>
    </location>
</feature>
<dbReference type="PRINTS" id="PR00344">
    <property type="entry name" value="BCTRLSENSOR"/>
</dbReference>
<dbReference type="InterPro" id="IPR003594">
    <property type="entry name" value="HATPase_dom"/>
</dbReference>
<keyword evidence="6" id="KW-0067">ATP-binding</keyword>
<dbReference type="InterPro" id="IPR036890">
    <property type="entry name" value="HATPase_C_sf"/>
</dbReference>
<dbReference type="RefSeq" id="WP_107967585.1">
    <property type="nucleotide sequence ID" value="NZ_NWBU01000007.1"/>
</dbReference>
<dbReference type="SUPFAM" id="SSF55874">
    <property type="entry name" value="ATPase domain of HSP90 chaperone/DNA topoisomerase II/histidine kinase"/>
    <property type="match status" value="1"/>
</dbReference>
<comment type="catalytic activity">
    <reaction evidence="1">
        <text>ATP + protein L-histidine = ADP + protein N-phospho-L-histidine.</text>
        <dbReference type="EC" id="2.7.13.3"/>
    </reaction>
</comment>
<dbReference type="Proteomes" id="UP000244162">
    <property type="component" value="Unassembled WGS sequence"/>
</dbReference>
<accession>A0A2T5FYJ7</accession>
<keyword evidence="11" id="KW-1185">Reference proteome</keyword>
<feature type="domain" description="Histidine kinase" evidence="9">
    <location>
        <begin position="17"/>
        <end position="221"/>
    </location>
</feature>
<dbReference type="SMART" id="SM00387">
    <property type="entry name" value="HATPase_c"/>
    <property type="match status" value="1"/>
</dbReference>
<comment type="caution">
    <text evidence="10">The sequence shown here is derived from an EMBL/GenBank/DDBJ whole genome shotgun (WGS) entry which is preliminary data.</text>
</comment>
<sequence>MQREARQADQLRRYGREFIHDLRNLFGVIASARHMLEDDPTTERRMLLLEAIEDAAMRGGRLTTDLLALSDPGDPIETLDLNGRLRQLEPLLCALGGPTAAVRIDLCREPLPVRTNAAGFEAVMLELVANARAALTTPGRILIRTRRRNGNAAIIVADTGCGMPPQILERALSQITIASAAGNGTGLGRVRHYVHTTGGLLRIRSRTGRGTVVSIRLPAQEGTASKPTAEATHRGASSPKEKEHEKRRSITV</sequence>
<evidence type="ECO:0000256" key="6">
    <source>
        <dbReference type="ARBA" id="ARBA00022840"/>
    </source>
</evidence>
<evidence type="ECO:0000256" key="3">
    <source>
        <dbReference type="ARBA" id="ARBA00022679"/>
    </source>
</evidence>
<dbReference type="Gene3D" id="3.30.565.10">
    <property type="entry name" value="Histidine kinase-like ATPase, C-terminal domain"/>
    <property type="match status" value="1"/>
</dbReference>
<evidence type="ECO:0000313" key="10">
    <source>
        <dbReference type="EMBL" id="PTQ11592.1"/>
    </source>
</evidence>
<keyword evidence="3" id="KW-0808">Transferase</keyword>
<evidence type="ECO:0000313" key="11">
    <source>
        <dbReference type="Proteomes" id="UP000244162"/>
    </source>
</evidence>
<reference evidence="10 11" key="1">
    <citation type="submission" date="2017-09" db="EMBL/GenBank/DDBJ databases">
        <title>Sphingomonas panjinensis sp.nov., isolated from oil-contaminated soil.</title>
        <authorList>
            <person name="Wang L."/>
            <person name="Chen L."/>
        </authorList>
    </citation>
    <scope>NUCLEOTIDE SEQUENCE [LARGE SCALE GENOMIC DNA]</scope>
    <source>
        <strain evidence="10 11">FW-11</strain>
    </source>
</reference>
<dbReference type="PANTHER" id="PTHR43065">
    <property type="entry name" value="SENSOR HISTIDINE KINASE"/>
    <property type="match status" value="1"/>
</dbReference>
<dbReference type="PANTHER" id="PTHR43065:SF46">
    <property type="entry name" value="C4-DICARBOXYLATE TRANSPORT SENSOR PROTEIN DCTB"/>
    <property type="match status" value="1"/>
</dbReference>
<evidence type="ECO:0000256" key="4">
    <source>
        <dbReference type="ARBA" id="ARBA00022741"/>
    </source>
</evidence>
<proteinExistence type="predicted"/>
<dbReference type="InterPro" id="IPR005467">
    <property type="entry name" value="His_kinase_dom"/>
</dbReference>
<evidence type="ECO:0000259" key="9">
    <source>
        <dbReference type="PROSITE" id="PS50109"/>
    </source>
</evidence>
<dbReference type="Pfam" id="PF02518">
    <property type="entry name" value="HATPase_c"/>
    <property type="match status" value="1"/>
</dbReference>
<evidence type="ECO:0000256" key="8">
    <source>
        <dbReference type="SAM" id="MobiDB-lite"/>
    </source>
</evidence>
<dbReference type="PROSITE" id="PS50109">
    <property type="entry name" value="HIS_KIN"/>
    <property type="match status" value="1"/>
</dbReference>
<dbReference type="OrthoDB" id="7472338at2"/>
<dbReference type="EMBL" id="NWBU01000007">
    <property type="protein sequence ID" value="PTQ11592.1"/>
    <property type="molecule type" value="Genomic_DNA"/>
</dbReference>
<dbReference type="AlphaFoldDB" id="A0A2T5FYJ7"/>
<evidence type="ECO:0000256" key="5">
    <source>
        <dbReference type="ARBA" id="ARBA00022777"/>
    </source>
</evidence>
<dbReference type="InterPro" id="IPR036097">
    <property type="entry name" value="HisK_dim/P_sf"/>
</dbReference>
<dbReference type="GO" id="GO:0005524">
    <property type="term" value="F:ATP binding"/>
    <property type="evidence" value="ECO:0007669"/>
    <property type="project" value="UniProtKB-KW"/>
</dbReference>
<name>A0A2T5FYJ7_9SPHN</name>
<organism evidence="10 11">
    <name type="scientific">Sphingomonas oleivorans</name>
    <dbReference type="NCBI Taxonomy" id="1735121"/>
    <lineage>
        <taxon>Bacteria</taxon>
        <taxon>Pseudomonadati</taxon>
        <taxon>Pseudomonadota</taxon>
        <taxon>Alphaproteobacteria</taxon>
        <taxon>Sphingomonadales</taxon>
        <taxon>Sphingomonadaceae</taxon>
        <taxon>Sphingomonas</taxon>
    </lineage>
</organism>
<evidence type="ECO:0000256" key="2">
    <source>
        <dbReference type="ARBA" id="ARBA00012438"/>
    </source>
</evidence>
<keyword evidence="7" id="KW-0902">Two-component regulatory system</keyword>
<keyword evidence="4" id="KW-0547">Nucleotide-binding</keyword>
<dbReference type="EC" id="2.7.13.3" evidence="2"/>
<evidence type="ECO:0000256" key="7">
    <source>
        <dbReference type="ARBA" id="ARBA00023012"/>
    </source>
</evidence>
<gene>
    <name evidence="10" type="ORF">CLG96_09190</name>
</gene>
<protein>
    <recommendedName>
        <fullName evidence="2">histidine kinase</fullName>
        <ecNumber evidence="2">2.7.13.3</ecNumber>
    </recommendedName>
</protein>
<dbReference type="SUPFAM" id="SSF47384">
    <property type="entry name" value="Homodimeric domain of signal transducing histidine kinase"/>
    <property type="match status" value="1"/>
</dbReference>
<dbReference type="InterPro" id="IPR004358">
    <property type="entry name" value="Sig_transdc_His_kin-like_C"/>
</dbReference>
<keyword evidence="5" id="KW-0418">Kinase</keyword>
<feature type="region of interest" description="Disordered" evidence="8">
    <location>
        <begin position="217"/>
        <end position="252"/>
    </location>
</feature>
<dbReference type="GO" id="GO:0000155">
    <property type="term" value="F:phosphorelay sensor kinase activity"/>
    <property type="evidence" value="ECO:0007669"/>
    <property type="project" value="InterPro"/>
</dbReference>